<evidence type="ECO:0000313" key="3">
    <source>
        <dbReference type="Proteomes" id="UP000076512"/>
    </source>
</evidence>
<dbReference type="EMBL" id="LWGR01000007">
    <property type="protein sequence ID" value="KZM72668.1"/>
    <property type="molecule type" value="Genomic_DNA"/>
</dbReference>
<dbReference type="SMART" id="SM00530">
    <property type="entry name" value="HTH_XRE"/>
    <property type="match status" value="1"/>
</dbReference>
<evidence type="ECO:0000313" key="2">
    <source>
        <dbReference type="EMBL" id="KZM72668.1"/>
    </source>
</evidence>
<keyword evidence="3" id="KW-1185">Reference proteome</keyword>
<proteinExistence type="predicted"/>
<dbReference type="CDD" id="cd00093">
    <property type="entry name" value="HTH_XRE"/>
    <property type="match status" value="1"/>
</dbReference>
<reference evidence="2 3" key="1">
    <citation type="submission" date="2016-04" db="EMBL/GenBank/DDBJ databases">
        <authorList>
            <person name="Evans L.H."/>
            <person name="Alamgir A."/>
            <person name="Owens N."/>
            <person name="Weber N.D."/>
            <person name="Virtaneva K."/>
            <person name="Barbian K."/>
            <person name="Babar A."/>
            <person name="Rosenke K."/>
        </authorList>
    </citation>
    <scope>NUCLEOTIDE SEQUENCE [LARGE SCALE GENOMIC DNA]</scope>
    <source>
        <strain evidence="2 3">IFM 0406</strain>
    </source>
</reference>
<evidence type="ECO:0000259" key="1">
    <source>
        <dbReference type="PROSITE" id="PS50943"/>
    </source>
</evidence>
<dbReference type="InterPro" id="IPR014710">
    <property type="entry name" value="RmlC-like_jellyroll"/>
</dbReference>
<dbReference type="OrthoDB" id="4039157at2"/>
<protein>
    <submittedName>
        <fullName evidence="2">Transcriptional regulator</fullName>
    </submittedName>
</protein>
<dbReference type="STRING" id="455432.AWN90_28195"/>
<dbReference type="Proteomes" id="UP000076512">
    <property type="component" value="Unassembled WGS sequence"/>
</dbReference>
<comment type="caution">
    <text evidence="2">The sequence shown here is derived from an EMBL/GenBank/DDBJ whole genome shotgun (WGS) entry which is preliminary data.</text>
</comment>
<dbReference type="PROSITE" id="PS50943">
    <property type="entry name" value="HTH_CROC1"/>
    <property type="match status" value="1"/>
</dbReference>
<sequence length="463" mass="50741">MNASADTAVPDRDFQTRAAALLRAAANDLKRNDANAEDDLDLPRGTFSELTSGTRPVTWDLIRKAARMWPLNERDLLPVHDDCPAGVRIVRVEESVASARVIERGAVPYYEYRDTAMSRISSYRPEWIRMLQVVGDDEPENPDVRWNNGHLLYQFTYFIGPVNYYYRWGAKKRCVPMNTGDSVWGLPYAPHSFTARTAAEPALILALTYGGSLVGDAQRELSVTGPEVAAAAALPPGPQGRAALLRSFLDSRITTVADIAERAAIPIPRAADVFSGKADPSWAELSALADAFGVNPRELLPGGSAAVDGVAIAPHARARTRLHPDPTDPAYRLTTLAGDRLHPHTTAFEVEALRYEESDAARLTTYQHQYLYVLGESSVRLTWVHGGRSYAEVLEPGDSAYLRPYLPAALLATELGTAGKVLLLRIGGAVTTEVRFGLGAMAEGGLNRYLAEDRLWYRPNEND</sequence>
<dbReference type="AlphaFoldDB" id="A0A161XGP3"/>
<name>A0A161XGP3_9NOCA</name>
<organism evidence="2 3">
    <name type="scientific">Nocardia terpenica</name>
    <dbReference type="NCBI Taxonomy" id="455432"/>
    <lineage>
        <taxon>Bacteria</taxon>
        <taxon>Bacillati</taxon>
        <taxon>Actinomycetota</taxon>
        <taxon>Actinomycetes</taxon>
        <taxon>Mycobacteriales</taxon>
        <taxon>Nocardiaceae</taxon>
        <taxon>Nocardia</taxon>
    </lineage>
</organism>
<gene>
    <name evidence="2" type="ORF">AWN90_28195</name>
</gene>
<dbReference type="GO" id="GO:0003677">
    <property type="term" value="F:DNA binding"/>
    <property type="evidence" value="ECO:0007669"/>
    <property type="project" value="InterPro"/>
</dbReference>
<dbReference type="Gene3D" id="2.60.120.10">
    <property type="entry name" value="Jelly Rolls"/>
    <property type="match status" value="2"/>
</dbReference>
<dbReference type="InterPro" id="IPR010982">
    <property type="entry name" value="Lambda_DNA-bd_dom_sf"/>
</dbReference>
<dbReference type="SUPFAM" id="SSF47413">
    <property type="entry name" value="lambda repressor-like DNA-binding domains"/>
    <property type="match status" value="1"/>
</dbReference>
<feature type="domain" description="HTH cro/C1-type" evidence="1">
    <location>
        <begin position="255"/>
        <end position="299"/>
    </location>
</feature>
<dbReference type="InterPro" id="IPR001387">
    <property type="entry name" value="Cro/C1-type_HTH"/>
</dbReference>
<accession>A0A161XGP3</accession>